<dbReference type="EMBL" id="FUXA01000030">
    <property type="protein sequence ID" value="SKA08046.1"/>
    <property type="molecule type" value="Genomic_DNA"/>
</dbReference>
<dbReference type="RefSeq" id="WP_078788309.1">
    <property type="nucleotide sequence ID" value="NZ_FUXA01000030.1"/>
</dbReference>
<dbReference type="AlphaFoldDB" id="A0A1T4QWL8"/>
<sequence length="62" mass="7360">MTKEQKDKILKAIAEDRNDYARDCDRRIAEEQGKIIGADYMLQRFLDVLRTEVEPQESEEEE</sequence>
<protein>
    <submittedName>
        <fullName evidence="1">Uncharacterized protein</fullName>
    </submittedName>
</protein>
<gene>
    <name evidence="1" type="ORF">SAMN02745110_02544</name>
</gene>
<evidence type="ECO:0000313" key="1">
    <source>
        <dbReference type="EMBL" id="SKA08046.1"/>
    </source>
</evidence>
<proteinExistence type="predicted"/>
<keyword evidence="2" id="KW-1185">Reference proteome</keyword>
<organism evidence="1 2">
    <name type="scientific">Eubacterium ruminantium</name>
    <dbReference type="NCBI Taxonomy" id="42322"/>
    <lineage>
        <taxon>Bacteria</taxon>
        <taxon>Bacillati</taxon>
        <taxon>Bacillota</taxon>
        <taxon>Clostridia</taxon>
        <taxon>Eubacteriales</taxon>
        <taxon>Eubacteriaceae</taxon>
        <taxon>Eubacterium</taxon>
    </lineage>
</organism>
<dbReference type="Proteomes" id="UP000189857">
    <property type="component" value="Unassembled WGS sequence"/>
</dbReference>
<accession>A0A1T4QWL8</accession>
<evidence type="ECO:0000313" key="2">
    <source>
        <dbReference type="Proteomes" id="UP000189857"/>
    </source>
</evidence>
<name>A0A1T4QWL8_9FIRM</name>
<reference evidence="1 2" key="1">
    <citation type="submission" date="2017-02" db="EMBL/GenBank/DDBJ databases">
        <authorList>
            <person name="Peterson S.W."/>
        </authorList>
    </citation>
    <scope>NUCLEOTIDE SEQUENCE [LARGE SCALE GENOMIC DNA]</scope>
    <source>
        <strain evidence="1 2">ATCC 17233</strain>
    </source>
</reference>